<accession>A0A3P5ZNA0</accession>
<name>A0A3P5ZNA0_BRACM</name>
<gene>
    <name evidence="1" type="ORF">BRAA01T04417Z</name>
</gene>
<dbReference type="EMBL" id="LR031571">
    <property type="protein sequence ID" value="VDC77915.1"/>
    <property type="molecule type" value="Genomic_DNA"/>
</dbReference>
<evidence type="ECO:0000313" key="1">
    <source>
        <dbReference type="EMBL" id="VDC77915.1"/>
    </source>
</evidence>
<dbReference type="AlphaFoldDB" id="A0A3P5ZNA0"/>
<organism evidence="1">
    <name type="scientific">Brassica campestris</name>
    <name type="common">Field mustard</name>
    <dbReference type="NCBI Taxonomy" id="3711"/>
    <lineage>
        <taxon>Eukaryota</taxon>
        <taxon>Viridiplantae</taxon>
        <taxon>Streptophyta</taxon>
        <taxon>Embryophyta</taxon>
        <taxon>Tracheophyta</taxon>
        <taxon>Spermatophyta</taxon>
        <taxon>Magnoliopsida</taxon>
        <taxon>eudicotyledons</taxon>
        <taxon>Gunneridae</taxon>
        <taxon>Pentapetalae</taxon>
        <taxon>rosids</taxon>
        <taxon>malvids</taxon>
        <taxon>Brassicales</taxon>
        <taxon>Brassicaceae</taxon>
        <taxon>Brassiceae</taxon>
        <taxon>Brassica</taxon>
    </lineage>
</organism>
<proteinExistence type="predicted"/>
<sequence length="33" mass="3701">MFLILSGSVVTLMKSILSRPRTGFVLYALKGWD</sequence>
<protein>
    <submittedName>
        <fullName evidence="1">Uncharacterized protein</fullName>
    </submittedName>
</protein>
<reference evidence="1" key="1">
    <citation type="submission" date="2018-11" db="EMBL/GenBank/DDBJ databases">
        <authorList>
            <consortium name="Genoscope - CEA"/>
            <person name="William W."/>
        </authorList>
    </citation>
    <scope>NUCLEOTIDE SEQUENCE</scope>
</reference>